<feature type="coiled-coil region" evidence="11">
    <location>
        <begin position="330"/>
        <end position="381"/>
    </location>
</feature>
<reference evidence="15" key="2">
    <citation type="submission" date="2025-09" db="UniProtKB">
        <authorList>
            <consortium name="Ensembl"/>
        </authorList>
    </citation>
    <scope>IDENTIFICATION</scope>
</reference>
<feature type="transmembrane region" description="Helical" evidence="12">
    <location>
        <begin position="195"/>
        <end position="221"/>
    </location>
</feature>
<keyword evidence="16" id="KW-1185">Reference proteome</keyword>
<dbReference type="GeneTree" id="ENSGT00940000166090"/>
<evidence type="ECO:0000313" key="16">
    <source>
        <dbReference type="Proteomes" id="UP000472277"/>
    </source>
</evidence>
<keyword evidence="3" id="KW-0813">Transport</keyword>
<keyword evidence="7" id="KW-0653">Protein transport</keyword>
<accession>A0A673VWT0</accession>
<dbReference type="GO" id="GO:0016887">
    <property type="term" value="F:ATP hydrolysis activity"/>
    <property type="evidence" value="ECO:0007669"/>
    <property type="project" value="InterPro"/>
</dbReference>
<dbReference type="PROSITE" id="PS50929">
    <property type="entry name" value="ABC_TM1F"/>
    <property type="match status" value="1"/>
</dbReference>
<evidence type="ECO:0000256" key="9">
    <source>
        <dbReference type="ARBA" id="ARBA00022989"/>
    </source>
</evidence>
<dbReference type="InterPro" id="IPR017871">
    <property type="entry name" value="ABC_transporter-like_CS"/>
</dbReference>
<dbReference type="Gene3D" id="3.40.50.300">
    <property type="entry name" value="P-loop containing nucleotide triphosphate hydrolases"/>
    <property type="match status" value="1"/>
</dbReference>
<sequence length="723" mass="79853">MARLKTYGLVLLYDLVLWGALWTGLVLLEFSSSGGLVGLWAFGALRWALHHSITLVLSDRKPQQVLRRWVAVLCLLPPVFESGRMVMVPASTADDLGLVPGPSMVVLALVSSTVACLAWELGFPDDGGNQGKEKKKKQEARAQLMRVVRYCKPDALYLAAAFLFLSLAVICETFIPYYQGKVIDTLRGQYQHNSFMYAIGGMGLVSLGSFSFGCFLTSVALCSGLRGGLFMCSLSRLNKRMRHMLFRNLVQQDIPFFEENKPGSLASRLGNDVDKMGRSVALNSNVLVRSLVKTAGMLVLMLGLSWQLTLLTMVEMPLLTLLQTKYNTYNQEFTKQLQDCQAQIKELASQAIGAVRTVRSFRAEEKELDRYNQALERMYKVQEHKGIISAVHLLLRRMVTVGLKVAMLFLCRRLISAGQLSIGSVLAFVLFQKDMVTNMKHLVYVFGDMLCTVGAAAKVFTFLDRKSDQKEAGELAPAKLQGKLAFHNVSFYYPSRPNTPALKAVSLELHPGKMTALVGPSGGGKSSCVSLLARLYEPKEGQVLLDGQPLHCYQHQYLHQKMALVSQEPVLFSGSIRHNIEYGLVGCTLEKVKEAAKSANVHDFICTLEQGYDTDVGECGGQLSSGQKQCIAIARALVREPQVLILDEATSGMDINTQHVVQGVLAGSVGQTVLVVAHRLQTVEKADQIIFMEGGEVVEQGTHQELMASKGRYHRLKEELFED</sequence>
<feature type="domain" description="ABC transmembrane type-1" evidence="14">
    <location>
        <begin position="159"/>
        <end position="449"/>
    </location>
</feature>
<evidence type="ECO:0000256" key="3">
    <source>
        <dbReference type="ARBA" id="ARBA00022448"/>
    </source>
</evidence>
<dbReference type="Pfam" id="PF00664">
    <property type="entry name" value="ABC_membrane"/>
    <property type="match status" value="1"/>
</dbReference>
<dbReference type="OMA" id="ASMDRMF"/>
<evidence type="ECO:0000256" key="1">
    <source>
        <dbReference type="ARBA" id="ARBA00004127"/>
    </source>
</evidence>
<evidence type="ECO:0000313" key="15">
    <source>
        <dbReference type="Ensembl" id="ENSSTUP00000000446.1"/>
    </source>
</evidence>
<dbReference type="InterPro" id="IPR011527">
    <property type="entry name" value="ABC1_TM_dom"/>
</dbReference>
<dbReference type="GO" id="GO:0015421">
    <property type="term" value="F:ABC-type oligopeptide transporter activity"/>
    <property type="evidence" value="ECO:0007669"/>
    <property type="project" value="TreeGrafter"/>
</dbReference>
<feature type="domain" description="ABC transporter" evidence="13">
    <location>
        <begin position="484"/>
        <end position="719"/>
    </location>
</feature>
<protein>
    <submittedName>
        <fullName evidence="15">Transporter associated with antigen processing, subunit type t, teleost specific</fullName>
    </submittedName>
</protein>
<dbReference type="AlphaFoldDB" id="A0A673VWT0"/>
<keyword evidence="10 12" id="KW-0472">Membrane</keyword>
<evidence type="ECO:0000256" key="10">
    <source>
        <dbReference type="ARBA" id="ARBA00023136"/>
    </source>
</evidence>
<dbReference type="InterPro" id="IPR003439">
    <property type="entry name" value="ABC_transporter-like_ATP-bd"/>
</dbReference>
<dbReference type="PANTHER" id="PTHR43394:SF14">
    <property type="entry name" value="TRANSPORTER 2, ATP BINDING CASSETTE SUBFAMILY B"/>
    <property type="match status" value="1"/>
</dbReference>
<name>A0A673VWT0_SALTR</name>
<gene>
    <name evidence="15" type="primary">tap2t</name>
</gene>
<evidence type="ECO:0000256" key="6">
    <source>
        <dbReference type="ARBA" id="ARBA00022840"/>
    </source>
</evidence>
<evidence type="ECO:0000256" key="4">
    <source>
        <dbReference type="ARBA" id="ARBA00022692"/>
    </source>
</evidence>
<evidence type="ECO:0000256" key="2">
    <source>
        <dbReference type="ARBA" id="ARBA00006493"/>
    </source>
</evidence>
<dbReference type="CDD" id="cd18590">
    <property type="entry name" value="ABC_6TM_TAP2"/>
    <property type="match status" value="1"/>
</dbReference>
<comment type="subcellular location">
    <subcellularLocation>
        <location evidence="1">Endomembrane system</location>
        <topology evidence="1">Multi-pass membrane protein</topology>
    </subcellularLocation>
</comment>
<dbReference type="Ensembl" id="ENSSTUT00000000493.1">
    <property type="protein sequence ID" value="ENSSTUP00000000446.1"/>
    <property type="gene ID" value="ENSSTUG00000000280.1"/>
</dbReference>
<dbReference type="FunFam" id="3.40.50.300:FF:000140">
    <property type="entry name" value="Lipid A export ATP-binding/permease protein MsbA"/>
    <property type="match status" value="1"/>
</dbReference>
<keyword evidence="4 12" id="KW-0812">Transmembrane</keyword>
<dbReference type="SMART" id="SM00382">
    <property type="entry name" value="AAA"/>
    <property type="match status" value="1"/>
</dbReference>
<dbReference type="InParanoid" id="A0A673VWT0"/>
<dbReference type="Gene3D" id="1.20.1560.10">
    <property type="entry name" value="ABC transporter type 1, transmembrane domain"/>
    <property type="match status" value="2"/>
</dbReference>
<evidence type="ECO:0000256" key="11">
    <source>
        <dbReference type="SAM" id="Coils"/>
    </source>
</evidence>
<dbReference type="GO" id="GO:0012505">
    <property type="term" value="C:endomembrane system"/>
    <property type="evidence" value="ECO:0007669"/>
    <property type="project" value="UniProtKB-SubCell"/>
</dbReference>
<keyword evidence="8" id="KW-1278">Translocase</keyword>
<dbReference type="GO" id="GO:0016020">
    <property type="term" value="C:membrane"/>
    <property type="evidence" value="ECO:0007669"/>
    <property type="project" value="InterPro"/>
</dbReference>
<dbReference type="GO" id="GO:0005524">
    <property type="term" value="F:ATP binding"/>
    <property type="evidence" value="ECO:0007669"/>
    <property type="project" value="UniProtKB-KW"/>
</dbReference>
<keyword evidence="11" id="KW-0175">Coiled coil</keyword>
<evidence type="ECO:0000256" key="5">
    <source>
        <dbReference type="ARBA" id="ARBA00022741"/>
    </source>
</evidence>
<dbReference type="Proteomes" id="UP000472277">
    <property type="component" value="Chromosome 2"/>
</dbReference>
<evidence type="ECO:0000256" key="8">
    <source>
        <dbReference type="ARBA" id="ARBA00022967"/>
    </source>
</evidence>
<dbReference type="PANTHER" id="PTHR43394">
    <property type="entry name" value="ATP-DEPENDENT PERMEASE MDL1, MITOCHONDRIAL"/>
    <property type="match status" value="1"/>
</dbReference>
<dbReference type="Pfam" id="PF00005">
    <property type="entry name" value="ABC_tran"/>
    <property type="match status" value="1"/>
</dbReference>
<feature type="transmembrane region" description="Helical" evidence="12">
    <location>
        <begin position="7"/>
        <end position="28"/>
    </location>
</feature>
<evidence type="ECO:0000256" key="7">
    <source>
        <dbReference type="ARBA" id="ARBA00022856"/>
    </source>
</evidence>
<keyword evidence="6" id="KW-0067">ATP-binding</keyword>
<keyword evidence="5" id="KW-0547">Nucleotide-binding</keyword>
<comment type="similarity">
    <text evidence="2">Belongs to the ABC transporter superfamily. ABCB family. MHC peptide exporter (TC 3.A.1.209) subfamily.</text>
</comment>
<dbReference type="SUPFAM" id="SSF90123">
    <property type="entry name" value="ABC transporter transmembrane region"/>
    <property type="match status" value="1"/>
</dbReference>
<reference evidence="15" key="1">
    <citation type="submission" date="2025-08" db="UniProtKB">
        <authorList>
            <consortium name="Ensembl"/>
        </authorList>
    </citation>
    <scope>IDENTIFICATION</scope>
</reference>
<feature type="transmembrane region" description="Helical" evidence="12">
    <location>
        <begin position="34"/>
        <end position="57"/>
    </location>
</feature>
<dbReference type="InterPro" id="IPR027417">
    <property type="entry name" value="P-loop_NTPase"/>
</dbReference>
<evidence type="ECO:0000259" key="13">
    <source>
        <dbReference type="PROSITE" id="PS50893"/>
    </source>
</evidence>
<dbReference type="InterPro" id="IPR036640">
    <property type="entry name" value="ABC1_TM_sf"/>
</dbReference>
<feature type="transmembrane region" description="Helical" evidence="12">
    <location>
        <begin position="286"/>
        <end position="308"/>
    </location>
</feature>
<dbReference type="InterPro" id="IPR003593">
    <property type="entry name" value="AAA+_ATPase"/>
</dbReference>
<feature type="transmembrane region" description="Helical" evidence="12">
    <location>
        <begin position="155"/>
        <end position="175"/>
    </location>
</feature>
<keyword evidence="7" id="KW-0571">Peptide transport</keyword>
<proteinExistence type="inferred from homology"/>
<evidence type="ECO:0000259" key="14">
    <source>
        <dbReference type="PROSITE" id="PS50929"/>
    </source>
</evidence>
<dbReference type="SUPFAM" id="SSF52540">
    <property type="entry name" value="P-loop containing nucleoside triphosphate hydrolases"/>
    <property type="match status" value="1"/>
</dbReference>
<dbReference type="FunCoup" id="A0A673VWT0">
    <property type="interactions" value="141"/>
</dbReference>
<dbReference type="PROSITE" id="PS50893">
    <property type="entry name" value="ABC_TRANSPORTER_2"/>
    <property type="match status" value="1"/>
</dbReference>
<dbReference type="InterPro" id="IPR039421">
    <property type="entry name" value="Type_1_exporter"/>
</dbReference>
<evidence type="ECO:0000256" key="12">
    <source>
        <dbReference type="SAM" id="Phobius"/>
    </source>
</evidence>
<keyword evidence="9 12" id="KW-1133">Transmembrane helix</keyword>
<dbReference type="PROSITE" id="PS00211">
    <property type="entry name" value="ABC_TRANSPORTER_1"/>
    <property type="match status" value="1"/>
</dbReference>
<organism evidence="15 16">
    <name type="scientific">Salmo trutta</name>
    <name type="common">Brown trout</name>
    <dbReference type="NCBI Taxonomy" id="8032"/>
    <lineage>
        <taxon>Eukaryota</taxon>
        <taxon>Metazoa</taxon>
        <taxon>Chordata</taxon>
        <taxon>Craniata</taxon>
        <taxon>Vertebrata</taxon>
        <taxon>Euteleostomi</taxon>
        <taxon>Actinopterygii</taxon>
        <taxon>Neopterygii</taxon>
        <taxon>Teleostei</taxon>
        <taxon>Protacanthopterygii</taxon>
        <taxon>Salmoniformes</taxon>
        <taxon>Salmonidae</taxon>
        <taxon>Salmoninae</taxon>
        <taxon>Salmo</taxon>
    </lineage>
</organism>